<geneLocation type="mitochondrion" evidence="2"/>
<dbReference type="CTD" id="4541"/>
<dbReference type="AlphaFoldDB" id="Q9T9G7"/>
<proteinExistence type="predicted"/>
<keyword evidence="1" id="KW-1133">Transmembrane helix</keyword>
<feature type="transmembrane region" description="Helical" evidence="1">
    <location>
        <begin position="53"/>
        <end position="75"/>
    </location>
</feature>
<evidence type="ECO:0000256" key="1">
    <source>
        <dbReference type="SAM" id="Phobius"/>
    </source>
</evidence>
<feature type="transmembrane region" description="Helical" evidence="1">
    <location>
        <begin position="122"/>
        <end position="149"/>
    </location>
</feature>
<keyword evidence="1" id="KW-0472">Membrane</keyword>
<dbReference type="EMBL" id="AB028237">
    <property type="protein sequence ID" value="BAA89016.1"/>
    <property type="molecule type" value="Genomic_DNA"/>
</dbReference>
<reference evidence="2" key="1">
    <citation type="journal article" date="2000" name="Mol. Biol. Evol.">
        <title>Complete sequence of the mitochondrial DNA of the primitive opisthobranch gastropod Pupa strigosa: systematic implication of the genome organization.</title>
        <authorList>
            <person name="Kurabayashi A."/>
            <person name="Ueshima R."/>
        </authorList>
    </citation>
    <scope>NUCLEOTIDE SEQUENCE</scope>
</reference>
<keyword evidence="2" id="KW-0496">Mitochondrion</keyword>
<accession>Q9T9G7</accession>
<name>Q9T9G7_9GAST</name>
<keyword evidence="1" id="KW-0812">Transmembrane</keyword>
<evidence type="ECO:0000313" key="2">
    <source>
        <dbReference type="EMBL" id="BAA89016.1"/>
    </source>
</evidence>
<organism evidence="2">
    <name type="scientific">Pupa strigosa</name>
    <dbReference type="NCBI Taxonomy" id="96460"/>
    <lineage>
        <taxon>Eukaryota</taxon>
        <taxon>Metazoa</taxon>
        <taxon>Spiralia</taxon>
        <taxon>Lophotrochozoa</taxon>
        <taxon>Mollusca</taxon>
        <taxon>Gastropoda</taxon>
        <taxon>Heterobranchia</taxon>
        <taxon>lower Heterobranchia</taxon>
        <taxon>Acteonoidea</taxon>
        <taxon>Acteonidae</taxon>
        <taxon>Pupa</taxon>
    </lineage>
</organism>
<gene>
    <name evidence="2" type="primary">ND6</name>
</gene>
<sequence>MSSLLKFLCLFVLAISLLLPLYKDPISMAVLVIFLSFGMIAVMGHISSQWYPYVFFLVYIGGLLVMFIYVCLVSSNYPFRVSPAGLTSSGLLTLFLFANMFQLDASSKMISGKLGSGSGLSLVTDSSLGMFLALGVLLLAMLLVVVRVIGSGTIFMGNESL</sequence>
<feature type="transmembrane region" description="Helical" evidence="1">
    <location>
        <begin position="26"/>
        <end position="46"/>
    </location>
</feature>
<dbReference type="GeneID" id="808956"/>
<dbReference type="RefSeq" id="NP_038227.1">
    <property type="nucleotide sequence ID" value="NC_002176.1"/>
</dbReference>
<feature type="transmembrane region" description="Helical" evidence="1">
    <location>
        <begin position="81"/>
        <end position="101"/>
    </location>
</feature>
<protein>
    <submittedName>
        <fullName evidence="2">ND6 protein</fullName>
    </submittedName>
</protein>